<dbReference type="EMBL" id="BFAZ01000003">
    <property type="protein sequence ID" value="GBF41388.1"/>
    <property type="molecule type" value="Genomic_DNA"/>
</dbReference>
<proteinExistence type="predicted"/>
<feature type="transmembrane region" description="Helical" evidence="1">
    <location>
        <begin position="94"/>
        <end position="111"/>
    </location>
</feature>
<dbReference type="AlphaFoldDB" id="A0A2P2D9Z5"/>
<keyword evidence="1" id="KW-1133">Transmembrane helix</keyword>
<feature type="transmembrane region" description="Helical" evidence="1">
    <location>
        <begin position="172"/>
        <end position="199"/>
    </location>
</feature>
<name>A0A2P2D9Z5_9LEPT</name>
<feature type="transmembrane region" description="Helical" evidence="1">
    <location>
        <begin position="142"/>
        <end position="160"/>
    </location>
</feature>
<evidence type="ECO:0000256" key="1">
    <source>
        <dbReference type="SAM" id="Phobius"/>
    </source>
</evidence>
<keyword evidence="2" id="KW-0328">Glycosyltransferase</keyword>
<keyword evidence="1" id="KW-0472">Membrane</keyword>
<dbReference type="Proteomes" id="UP000245206">
    <property type="component" value="Unassembled WGS sequence"/>
</dbReference>
<protein>
    <submittedName>
        <fullName evidence="2">Dolichyl-phosphate-mannose-protein mannosyltransferase</fullName>
    </submittedName>
</protein>
<keyword evidence="1" id="KW-0812">Transmembrane</keyword>
<feature type="transmembrane region" description="Helical" evidence="1">
    <location>
        <begin position="351"/>
        <end position="367"/>
    </location>
</feature>
<organism evidence="2 3">
    <name type="scientific">Leptospira ellinghausenii</name>
    <dbReference type="NCBI Taxonomy" id="1917822"/>
    <lineage>
        <taxon>Bacteria</taxon>
        <taxon>Pseudomonadati</taxon>
        <taxon>Spirochaetota</taxon>
        <taxon>Spirochaetia</taxon>
        <taxon>Leptospirales</taxon>
        <taxon>Leptospiraceae</taxon>
        <taxon>Leptospira</taxon>
    </lineage>
</organism>
<keyword evidence="3" id="KW-1185">Reference proteome</keyword>
<feature type="transmembrane region" description="Helical" evidence="1">
    <location>
        <begin position="296"/>
        <end position="316"/>
    </location>
</feature>
<keyword evidence="2" id="KW-0808">Transferase</keyword>
<accession>A0A2P2D9Z5</accession>
<reference evidence="3" key="1">
    <citation type="journal article" date="2019" name="Microbiol. Immunol.">
        <title>Molecular and phenotypic characterization of Leptospira johnsonii sp. nov., Leptospira ellinghausenii sp. nov. and Leptospira ryugenii sp. nov. isolated from soil and water in Japan.</title>
        <authorList>
            <person name="Masuzawa T."/>
            <person name="Saito M."/>
            <person name="Nakao R."/>
            <person name="Nikaido Y."/>
            <person name="Matsumoto M."/>
            <person name="Ogawa M."/>
            <person name="Yokoyama M."/>
            <person name="Hidaka Y."/>
            <person name="Tomita J."/>
            <person name="Sakakibara K."/>
            <person name="Suzuki K."/>
            <person name="Yasuda S."/>
            <person name="Sato H."/>
            <person name="Yamaguchi M."/>
            <person name="Yoshida S.I."/>
            <person name="Koizumi N."/>
            <person name="Kawamura Y."/>
        </authorList>
    </citation>
    <scope>NUCLEOTIDE SEQUENCE [LARGE SCALE GENOMIC DNA]</scope>
    <source>
        <strain evidence="3">E18</strain>
    </source>
</reference>
<evidence type="ECO:0000313" key="2">
    <source>
        <dbReference type="EMBL" id="GBF41388.1"/>
    </source>
</evidence>
<comment type="caution">
    <text evidence="2">The sequence shown here is derived from an EMBL/GenBank/DDBJ whole genome shotgun (WGS) entry which is preliminary data.</text>
</comment>
<dbReference type="GO" id="GO:0016757">
    <property type="term" value="F:glycosyltransferase activity"/>
    <property type="evidence" value="ECO:0007669"/>
    <property type="project" value="UniProtKB-KW"/>
</dbReference>
<gene>
    <name evidence="2" type="ORF">LPTSP2_06600</name>
</gene>
<feature type="transmembrane region" description="Helical" evidence="1">
    <location>
        <begin position="15"/>
        <end position="34"/>
    </location>
</feature>
<feature type="transmembrane region" description="Helical" evidence="1">
    <location>
        <begin position="211"/>
        <end position="231"/>
    </location>
</feature>
<feature type="transmembrane region" description="Helical" evidence="1">
    <location>
        <begin position="264"/>
        <end position="284"/>
    </location>
</feature>
<evidence type="ECO:0000313" key="3">
    <source>
        <dbReference type="Proteomes" id="UP000245206"/>
    </source>
</evidence>
<sequence>MENEMKNNKEVIKKFKFEIGIFISLAFGIFFRFYKLDRQSLWTDELYSVYASSLENWQQFWNYLASDPHPPLFQILLSIWIHINPTGNEVYTKLFPVLISIFNLFVLLFLTKGWEKKRRFLFLLLFSFSPGAIYYAQEVRSYSLLLCLSSFIVVLFDSFLSDIQNKKRYVSLAILSICISYVHLFGFIFVGFLYFLFWIYFLGLKDNRRNLVFLLGVVTFIAYLPFVFQLLSGDKIATASWIDPPNLVLYLSYYSLYFYTSKKFLFLTVIVPVVLFLLIIYQLVKKIFRKGGFSVLRLSEMYLLVAIFVIIVTSIFSFYKPIVTNRNWIVTLPLVFMFVSEKISESKRSKILMVSLILLTILSFVDFKKNFYIVFKEDWRSTSQFISKQCEGRYVFSNATPEYIKLYLDWNSVQNFEPQLLGEETKIEQNKLCVVYRFLGGNGKSFEEKNGWKFVKEQQFYGMVVKEYLRSE</sequence>